<dbReference type="OrthoDB" id="2305901at2759"/>
<dbReference type="Proteomes" id="UP000265703">
    <property type="component" value="Unassembled WGS sequence"/>
</dbReference>
<evidence type="ECO:0000313" key="2">
    <source>
        <dbReference type="Proteomes" id="UP000265703"/>
    </source>
</evidence>
<evidence type="ECO:0008006" key="3">
    <source>
        <dbReference type="Google" id="ProtNLM"/>
    </source>
</evidence>
<gene>
    <name evidence="1" type="ORF">C1645_821688</name>
</gene>
<sequence length="556" mass="66076">MTCSKLFSGDLPELTDEIIQYFRGDFSTLYSCILVNRLWCRLAIPLLWENPFSNHYKNYQNLQKFHYIEIYLHYLNDYDKAKFNNHEIKINFLNTSNTLFNYPSFIKCLNTYEIVQSILRRFDPKFNLVRYKIFQSTLNLIYMSLFEIFIDNEVNLHTFEIQINDYVFLDCFNCAFELILHNPNLICNIRNLKVLIDRSIADITKIGFFLILLSSNCNSISTIHFKYREINDFGKFSSLIYNSQQNLKKILFQSSDFPLNPSLLSLKNSNCSNTLKTLIFYNINFRKIVVLKEVFDHLNVLESIHIINCYFINSEFIQQIINLNKPFKLRSLFINQVHKTEVESHQLLIQKSNEYLENFSMVISDEFKLKLLEQIKKFCPKIKFLKLCYLNKSQNIYLLFDIIKNIGQNLNYISISSGTSKHSSLILQGLGQILPSKLEYLNLSITIVASDFELFLKNSHNTFIKTLLIRNSHTMESYFDRLNFNQLIPQPDVNEQDILLYLEKYIVEKKRVEYLAYKDSKDFSKNVVKKFKPYNIKVRNYDDLTIHCYDYIEENY</sequence>
<dbReference type="EMBL" id="QKYT01000145">
    <property type="protein sequence ID" value="RIA91679.1"/>
    <property type="molecule type" value="Genomic_DNA"/>
</dbReference>
<proteinExistence type="predicted"/>
<reference evidence="1 2" key="1">
    <citation type="submission" date="2018-06" db="EMBL/GenBank/DDBJ databases">
        <title>Comparative genomics reveals the genomic features of Rhizophagus irregularis, R. cerebriforme, R. diaphanum and Gigaspora rosea, and their symbiotic lifestyle signature.</title>
        <authorList>
            <person name="Morin E."/>
            <person name="San Clemente H."/>
            <person name="Chen E.C.H."/>
            <person name="De La Providencia I."/>
            <person name="Hainaut M."/>
            <person name="Kuo A."/>
            <person name="Kohler A."/>
            <person name="Murat C."/>
            <person name="Tang N."/>
            <person name="Roy S."/>
            <person name="Loubradou J."/>
            <person name="Henrissat B."/>
            <person name="Grigoriev I.V."/>
            <person name="Corradi N."/>
            <person name="Roux C."/>
            <person name="Martin F.M."/>
        </authorList>
    </citation>
    <scope>NUCLEOTIDE SEQUENCE [LARGE SCALE GENOMIC DNA]</scope>
    <source>
        <strain evidence="1 2">DAOM 227022</strain>
    </source>
</reference>
<protein>
    <recommendedName>
        <fullName evidence="3">F-box domain-containing protein</fullName>
    </recommendedName>
</protein>
<organism evidence="1 2">
    <name type="scientific">Glomus cerebriforme</name>
    <dbReference type="NCBI Taxonomy" id="658196"/>
    <lineage>
        <taxon>Eukaryota</taxon>
        <taxon>Fungi</taxon>
        <taxon>Fungi incertae sedis</taxon>
        <taxon>Mucoromycota</taxon>
        <taxon>Glomeromycotina</taxon>
        <taxon>Glomeromycetes</taxon>
        <taxon>Glomerales</taxon>
        <taxon>Glomeraceae</taxon>
        <taxon>Glomus</taxon>
    </lineage>
</organism>
<dbReference type="AlphaFoldDB" id="A0A397T2V7"/>
<evidence type="ECO:0000313" key="1">
    <source>
        <dbReference type="EMBL" id="RIA91679.1"/>
    </source>
</evidence>
<name>A0A397T2V7_9GLOM</name>
<keyword evidence="2" id="KW-1185">Reference proteome</keyword>
<accession>A0A397T2V7</accession>
<comment type="caution">
    <text evidence="1">The sequence shown here is derived from an EMBL/GenBank/DDBJ whole genome shotgun (WGS) entry which is preliminary data.</text>
</comment>